<name>A0A2C9U8M5_MANES</name>
<proteinExistence type="predicted"/>
<dbReference type="EMBL" id="CM004402">
    <property type="protein sequence ID" value="OAY25964.1"/>
    <property type="molecule type" value="Genomic_DNA"/>
</dbReference>
<evidence type="ECO:0000313" key="1">
    <source>
        <dbReference type="EMBL" id="OAY25964.1"/>
    </source>
</evidence>
<accession>A0A2C9U8M5</accession>
<reference evidence="1" key="1">
    <citation type="submission" date="2016-02" db="EMBL/GenBank/DDBJ databases">
        <title>WGS assembly of Manihot esculenta.</title>
        <authorList>
            <person name="Bredeson J.V."/>
            <person name="Prochnik S.E."/>
            <person name="Lyons J.B."/>
            <person name="Schmutz J."/>
            <person name="Grimwood J."/>
            <person name="Vrebalov J."/>
            <person name="Bart R.S."/>
            <person name="Amuge T."/>
            <person name="Ferguson M.E."/>
            <person name="Green R."/>
            <person name="Putnam N."/>
            <person name="Stites J."/>
            <person name="Rounsley S."/>
            <person name="Rokhsar D.S."/>
        </authorList>
    </citation>
    <scope>NUCLEOTIDE SEQUENCE [LARGE SCALE GENOMIC DNA]</scope>
    <source>
        <tissue evidence="1">Leaf</tissue>
    </source>
</reference>
<sequence>MSSPATCLPKVTCLNVIQASSISLATRILLPNHLILTLCDVNEEEKYEIRKKMVKNQKQDMR</sequence>
<organism evidence="1">
    <name type="scientific">Manihot esculenta</name>
    <name type="common">Cassava</name>
    <name type="synonym">Jatropha manihot</name>
    <dbReference type="NCBI Taxonomy" id="3983"/>
    <lineage>
        <taxon>Eukaryota</taxon>
        <taxon>Viridiplantae</taxon>
        <taxon>Streptophyta</taxon>
        <taxon>Embryophyta</taxon>
        <taxon>Tracheophyta</taxon>
        <taxon>Spermatophyta</taxon>
        <taxon>Magnoliopsida</taxon>
        <taxon>eudicotyledons</taxon>
        <taxon>Gunneridae</taxon>
        <taxon>Pentapetalae</taxon>
        <taxon>rosids</taxon>
        <taxon>fabids</taxon>
        <taxon>Malpighiales</taxon>
        <taxon>Euphorbiaceae</taxon>
        <taxon>Crotonoideae</taxon>
        <taxon>Manihoteae</taxon>
        <taxon>Manihot</taxon>
    </lineage>
</organism>
<gene>
    <name evidence="1" type="ORF">MANES_16G010600</name>
</gene>
<dbReference type="AlphaFoldDB" id="A0A2C9U8M5"/>
<protein>
    <submittedName>
        <fullName evidence="1">Uncharacterized protein</fullName>
    </submittedName>
</protein>